<reference evidence="10" key="1">
    <citation type="submission" date="2022-03" db="EMBL/GenBank/DDBJ databases">
        <title>Complete genome sequence of Caldinitratiruptor microaerophilus.</title>
        <authorList>
            <person name="Mukaiyama R."/>
            <person name="Nishiyama T."/>
            <person name="Ueda K."/>
        </authorList>
    </citation>
    <scope>NUCLEOTIDE SEQUENCE</scope>
    <source>
        <strain evidence="10">JCM 16183</strain>
    </source>
</reference>
<comment type="caution">
    <text evidence="7">Lacks conserved residue(s) required for the propagation of feature annotation.</text>
</comment>
<dbReference type="RefSeq" id="WP_264844235.1">
    <property type="nucleotide sequence ID" value="NZ_AP025628.1"/>
</dbReference>
<dbReference type="InterPro" id="IPR022675">
    <property type="entry name" value="G6P_DH_C"/>
</dbReference>
<dbReference type="InterPro" id="IPR019796">
    <property type="entry name" value="G6P_DH_AS"/>
</dbReference>
<dbReference type="EC" id="1.1.1.49" evidence="7"/>
<dbReference type="NCBIfam" id="TIGR00871">
    <property type="entry name" value="zwf"/>
    <property type="match status" value="1"/>
</dbReference>
<dbReference type="PROSITE" id="PS00069">
    <property type="entry name" value="G6P_DEHYDROGENASE"/>
    <property type="match status" value="1"/>
</dbReference>
<gene>
    <name evidence="7 10" type="primary">zwf</name>
    <name evidence="10" type="ORF">caldi_12610</name>
</gene>
<comment type="catalytic activity">
    <reaction evidence="7">
        <text>D-glucose 6-phosphate + NADP(+) = 6-phospho-D-glucono-1,5-lactone + NADPH + H(+)</text>
        <dbReference type="Rhea" id="RHEA:15841"/>
        <dbReference type="ChEBI" id="CHEBI:15378"/>
        <dbReference type="ChEBI" id="CHEBI:57783"/>
        <dbReference type="ChEBI" id="CHEBI:57955"/>
        <dbReference type="ChEBI" id="CHEBI:58349"/>
        <dbReference type="ChEBI" id="CHEBI:61548"/>
        <dbReference type="EC" id="1.1.1.49"/>
    </reaction>
</comment>
<dbReference type="EMBL" id="AP025628">
    <property type="protein sequence ID" value="BDG60171.1"/>
    <property type="molecule type" value="Genomic_DNA"/>
</dbReference>
<feature type="binding site" evidence="7">
    <location>
        <begin position="88"/>
        <end position="89"/>
    </location>
    <ligand>
        <name>NADP(+)</name>
        <dbReference type="ChEBI" id="CHEBI:58349"/>
    </ligand>
</feature>
<dbReference type="InterPro" id="IPR036291">
    <property type="entry name" value="NAD(P)-bd_dom_sf"/>
</dbReference>
<dbReference type="Pfam" id="PF02781">
    <property type="entry name" value="G6PD_C"/>
    <property type="match status" value="1"/>
</dbReference>
<dbReference type="HAMAP" id="MF_00966">
    <property type="entry name" value="G6PD"/>
    <property type="match status" value="1"/>
</dbReference>
<feature type="domain" description="Glucose-6-phosphate dehydrogenase NAD-binding" evidence="8">
    <location>
        <begin position="9"/>
        <end position="104"/>
    </location>
</feature>
<dbReference type="GO" id="GO:0009051">
    <property type="term" value="P:pentose-phosphate shunt, oxidative branch"/>
    <property type="evidence" value="ECO:0007669"/>
    <property type="project" value="TreeGrafter"/>
</dbReference>
<evidence type="ECO:0000256" key="1">
    <source>
        <dbReference type="ARBA" id="ARBA00004937"/>
    </source>
</evidence>
<evidence type="ECO:0000256" key="5">
    <source>
        <dbReference type="ARBA" id="ARBA00023002"/>
    </source>
</evidence>
<evidence type="ECO:0000256" key="4">
    <source>
        <dbReference type="ARBA" id="ARBA00022857"/>
    </source>
</evidence>
<feature type="binding site" evidence="7">
    <location>
        <position position="244"/>
    </location>
    <ligand>
        <name>substrate</name>
    </ligand>
</feature>
<name>A0AA35G7J8_9FIRM</name>
<keyword evidence="4 7" id="KW-0521">NADP</keyword>
<evidence type="ECO:0000313" key="11">
    <source>
        <dbReference type="Proteomes" id="UP001163687"/>
    </source>
</evidence>
<dbReference type="PIRSF" id="PIRSF000110">
    <property type="entry name" value="G6PD"/>
    <property type="match status" value="1"/>
</dbReference>
<dbReference type="GO" id="GO:0006006">
    <property type="term" value="P:glucose metabolic process"/>
    <property type="evidence" value="ECO:0007669"/>
    <property type="project" value="UniProtKB-KW"/>
</dbReference>
<keyword evidence="6 7" id="KW-0119">Carbohydrate metabolism</keyword>
<keyword evidence="5 7" id="KW-0560">Oxidoreductase</keyword>
<accession>A0AA35G7J8</accession>
<comment type="function">
    <text evidence="7">Catalyzes the oxidation of glucose 6-phosphate to 6-phosphogluconolactone.</text>
</comment>
<evidence type="ECO:0000256" key="2">
    <source>
        <dbReference type="ARBA" id="ARBA00009975"/>
    </source>
</evidence>
<dbReference type="InterPro" id="IPR001282">
    <property type="entry name" value="G6P_DH"/>
</dbReference>
<dbReference type="PRINTS" id="PR00079">
    <property type="entry name" value="G6PDHDRGNASE"/>
</dbReference>
<keyword evidence="3 7" id="KW-0313">Glucose metabolism</keyword>
<feature type="domain" description="Glucose-6-phosphate dehydrogenase C-terminal" evidence="9">
    <location>
        <begin position="218"/>
        <end position="514"/>
    </location>
</feature>
<evidence type="ECO:0000259" key="8">
    <source>
        <dbReference type="Pfam" id="PF00479"/>
    </source>
</evidence>
<proteinExistence type="inferred from homology"/>
<dbReference type="KEGG" id="cmic:caldi_12610"/>
<evidence type="ECO:0000256" key="3">
    <source>
        <dbReference type="ARBA" id="ARBA00022526"/>
    </source>
</evidence>
<dbReference type="Gene3D" id="3.30.360.10">
    <property type="entry name" value="Dihydrodipicolinate Reductase, domain 2"/>
    <property type="match status" value="1"/>
</dbReference>
<dbReference type="Pfam" id="PF00479">
    <property type="entry name" value="G6PD_N"/>
    <property type="match status" value="2"/>
</dbReference>
<evidence type="ECO:0000313" key="10">
    <source>
        <dbReference type="EMBL" id="BDG60171.1"/>
    </source>
</evidence>
<feature type="binding site" evidence="7">
    <location>
        <position position="176"/>
    </location>
    <ligand>
        <name>NADP(+)</name>
        <dbReference type="ChEBI" id="CHEBI:58349"/>
    </ligand>
</feature>
<dbReference type="Gene3D" id="3.40.50.720">
    <property type="entry name" value="NAD(P)-binding Rossmann-like Domain"/>
    <property type="match status" value="1"/>
</dbReference>
<dbReference type="GO" id="GO:0050661">
    <property type="term" value="F:NADP binding"/>
    <property type="evidence" value="ECO:0007669"/>
    <property type="project" value="UniProtKB-UniRule"/>
</dbReference>
<dbReference type="SUPFAM" id="SSF55347">
    <property type="entry name" value="Glyceraldehyde-3-phosphate dehydrogenase-like, C-terminal domain"/>
    <property type="match status" value="1"/>
</dbReference>
<feature type="domain" description="Glucose-6-phosphate dehydrogenase NAD-binding" evidence="8">
    <location>
        <begin position="134"/>
        <end position="215"/>
    </location>
</feature>
<sequence>MTPGSVTLVLFGCTGDLARRKLYPALWRLFRQGLLPAGFRVVGVGRRDLGDDGFRALVRQSVEARREGPVDEATWTRLAPHLAYVRVDLRTGAGYPDLAARLGGAAAAGGGERVGGGGAAGGLDQAANGTARAGPGGYLYYLAVGPELFEPVVHHLRGVGLAPPPGASWVRVVIEKPFGRDLASARRLNRRLREAFEEGEIYRIDHYLGKEMVQNIAVIRFANGLFEPLWNRQHVGNVQITVSETVGVGERSGYYDHAGALRDMVQNHLLQMLALTAMEPPGRFSAEAVRDEKVKVLRALRPLDGEDALRQAVRGQYGPGTIDGSPVPGYREEPGVRSDSPTETFVALKVYVDNLRWAGVPFYLRTGKRLPVKATEVCVQFRPLPAVFDFFEAGRLAPNRLVIRIDPLEGLYLQMNAKQPGNTARVVPVALDFCQNCGTGLGTAEAYERLLLDAIRGDSTHFTRWDEVELAWQFVDPIADAWAASPAPFPNYAAGTWGPSEADRLPEQDGFRWWPPQVDARFLAHGDLPASVPVGAGRER</sequence>
<feature type="binding site" evidence="7">
    <location>
        <position position="210"/>
    </location>
    <ligand>
        <name>substrate</name>
    </ligand>
</feature>
<evidence type="ECO:0000256" key="6">
    <source>
        <dbReference type="ARBA" id="ARBA00023277"/>
    </source>
</evidence>
<evidence type="ECO:0000256" key="7">
    <source>
        <dbReference type="HAMAP-Rule" id="MF_00966"/>
    </source>
</evidence>
<dbReference type="GO" id="GO:0004345">
    <property type="term" value="F:glucose-6-phosphate dehydrogenase activity"/>
    <property type="evidence" value="ECO:0007669"/>
    <property type="project" value="UniProtKB-UniRule"/>
</dbReference>
<dbReference type="PANTHER" id="PTHR23429">
    <property type="entry name" value="GLUCOSE-6-PHOSPHATE 1-DEHYDROGENASE G6PD"/>
    <property type="match status" value="1"/>
</dbReference>
<feature type="binding site" evidence="7">
    <location>
        <position position="206"/>
    </location>
    <ligand>
        <name>substrate</name>
    </ligand>
</feature>
<dbReference type="AlphaFoldDB" id="A0AA35G7J8"/>
<dbReference type="InterPro" id="IPR022674">
    <property type="entry name" value="G6P_DH_NAD-bd"/>
</dbReference>
<protein>
    <recommendedName>
        <fullName evidence="7">Glucose-6-phosphate 1-dehydrogenase</fullName>
        <shortName evidence="7">G6PD</shortName>
        <ecNumber evidence="7">1.1.1.49</ecNumber>
    </recommendedName>
</protein>
<evidence type="ECO:0000259" key="9">
    <source>
        <dbReference type="Pfam" id="PF02781"/>
    </source>
</evidence>
<feature type="active site" description="Proton acceptor" evidence="7">
    <location>
        <position position="268"/>
    </location>
</feature>
<comment type="similarity">
    <text evidence="2 7">Belongs to the glucose-6-phosphate dehydrogenase family.</text>
</comment>
<dbReference type="Proteomes" id="UP001163687">
    <property type="component" value="Chromosome"/>
</dbReference>
<feature type="binding site" evidence="7">
    <location>
        <position position="373"/>
    </location>
    <ligand>
        <name>substrate</name>
    </ligand>
</feature>
<feature type="binding site" evidence="7">
    <location>
        <position position="46"/>
    </location>
    <ligand>
        <name>NADP(+)</name>
        <dbReference type="ChEBI" id="CHEBI:58349"/>
    </ligand>
</feature>
<dbReference type="SUPFAM" id="SSF51735">
    <property type="entry name" value="NAD(P)-binding Rossmann-fold domains"/>
    <property type="match status" value="1"/>
</dbReference>
<comment type="pathway">
    <text evidence="1 7">Carbohydrate degradation; pentose phosphate pathway; D-ribulose 5-phosphate from D-glucose 6-phosphate (oxidative stage): step 1/3.</text>
</comment>
<organism evidence="10 11">
    <name type="scientific">Caldinitratiruptor microaerophilus</name>
    <dbReference type="NCBI Taxonomy" id="671077"/>
    <lineage>
        <taxon>Bacteria</taxon>
        <taxon>Bacillati</taxon>
        <taxon>Bacillota</taxon>
        <taxon>Clostridia</taxon>
        <taxon>Eubacteriales</taxon>
        <taxon>Symbiobacteriaceae</taxon>
        <taxon>Caldinitratiruptor</taxon>
    </lineage>
</organism>
<feature type="binding site" evidence="7">
    <location>
        <position position="368"/>
    </location>
    <ligand>
        <name>substrate</name>
    </ligand>
</feature>
<feature type="binding site" evidence="7">
    <location>
        <position position="263"/>
    </location>
    <ligand>
        <name>substrate</name>
    </ligand>
</feature>
<keyword evidence="11" id="KW-1185">Reference proteome</keyword>
<dbReference type="GO" id="GO:0005829">
    <property type="term" value="C:cytosol"/>
    <property type="evidence" value="ECO:0007669"/>
    <property type="project" value="TreeGrafter"/>
</dbReference>
<dbReference type="PANTHER" id="PTHR23429:SF0">
    <property type="entry name" value="GLUCOSE-6-PHOSPHATE 1-DEHYDROGENASE"/>
    <property type="match status" value="1"/>
</dbReference>